<evidence type="ECO:0000313" key="3">
    <source>
        <dbReference type="Proteomes" id="UP000432089"/>
    </source>
</evidence>
<dbReference type="Pfam" id="PF01636">
    <property type="entry name" value="APH"/>
    <property type="match status" value="1"/>
</dbReference>
<organism evidence="2 3">
    <name type="scientific">Plantimonas leprariae</name>
    <dbReference type="NCBI Taxonomy" id="2615207"/>
    <lineage>
        <taxon>Bacteria</taxon>
        <taxon>Pseudomonadati</taxon>
        <taxon>Pseudomonadota</taxon>
        <taxon>Alphaproteobacteria</taxon>
        <taxon>Hyphomicrobiales</taxon>
        <taxon>Aurantimonadaceae</taxon>
        <taxon>Plantimonas</taxon>
    </lineage>
</organism>
<dbReference type="AlphaFoldDB" id="A0A7V7PRV9"/>
<keyword evidence="2" id="KW-0808">Transferase</keyword>
<dbReference type="Gene3D" id="3.30.200.20">
    <property type="entry name" value="Phosphorylase Kinase, domain 1"/>
    <property type="match status" value="1"/>
</dbReference>
<accession>A0A7V7PRV9</accession>
<dbReference type="GO" id="GO:0016740">
    <property type="term" value="F:transferase activity"/>
    <property type="evidence" value="ECO:0007669"/>
    <property type="project" value="UniProtKB-KW"/>
</dbReference>
<comment type="caution">
    <text evidence="2">The sequence shown here is derived from an EMBL/GenBank/DDBJ whole genome shotgun (WGS) entry which is preliminary data.</text>
</comment>
<dbReference type="CDD" id="cd05155">
    <property type="entry name" value="APH_ChoK_like_1"/>
    <property type="match status" value="1"/>
</dbReference>
<dbReference type="Gene3D" id="3.90.1200.10">
    <property type="match status" value="1"/>
</dbReference>
<name>A0A7V7PRV9_9HYPH</name>
<dbReference type="PANTHER" id="PTHR21310:SF42">
    <property type="entry name" value="BIFUNCTIONAL AAC_APH"/>
    <property type="match status" value="1"/>
</dbReference>
<reference evidence="2 3" key="1">
    <citation type="submission" date="2019-09" db="EMBL/GenBank/DDBJ databases">
        <title>YIM 132180 draft genome.</title>
        <authorList>
            <person name="Zhang K."/>
        </authorList>
    </citation>
    <scope>NUCLEOTIDE SEQUENCE [LARGE SCALE GENOMIC DNA]</scope>
    <source>
        <strain evidence="2 3">YIM 132180</strain>
    </source>
</reference>
<dbReference type="PANTHER" id="PTHR21310">
    <property type="entry name" value="AMINOGLYCOSIDE PHOSPHOTRANSFERASE-RELATED-RELATED"/>
    <property type="match status" value="1"/>
</dbReference>
<gene>
    <name evidence="2" type="ORF">F6X38_05210</name>
</gene>
<proteinExistence type="predicted"/>
<dbReference type="InterPro" id="IPR002575">
    <property type="entry name" value="Aminoglycoside_PTrfase"/>
</dbReference>
<dbReference type="Proteomes" id="UP000432089">
    <property type="component" value="Unassembled WGS sequence"/>
</dbReference>
<dbReference type="EMBL" id="VZDO01000003">
    <property type="protein sequence ID" value="KAB0681511.1"/>
    <property type="molecule type" value="Genomic_DNA"/>
</dbReference>
<dbReference type="InterPro" id="IPR051678">
    <property type="entry name" value="AGP_Transferase"/>
</dbReference>
<evidence type="ECO:0000259" key="1">
    <source>
        <dbReference type="Pfam" id="PF01636"/>
    </source>
</evidence>
<dbReference type="RefSeq" id="WP_150968766.1">
    <property type="nucleotide sequence ID" value="NZ_VZDO01000003.1"/>
</dbReference>
<protein>
    <submittedName>
        <fullName evidence="2">Aminoglycoside phosphotransferase family protein</fullName>
    </submittedName>
</protein>
<dbReference type="SUPFAM" id="SSF56112">
    <property type="entry name" value="Protein kinase-like (PK-like)"/>
    <property type="match status" value="1"/>
</dbReference>
<keyword evidence="3" id="KW-1185">Reference proteome</keyword>
<dbReference type="InterPro" id="IPR011009">
    <property type="entry name" value="Kinase-like_dom_sf"/>
</dbReference>
<sequence>MSRETQSPVVDATLVRRLVAAQFPAWAHLPVEPVEPGGWDNRTFRLGNTMSVRLPSAAGYVPQVEKEQRWLPRLAPHLPLPIPAPLARGAPGENYPWSWSIYRWLDGEPATEDTVADPARFARDVAGFLRALHRIDAADGPRAGDHNFHRGGDLAVYDAEARVALAALHDRIDHAAAAEVWEAALASRWERTPVWVHGDIAWGNLLVQGGELAAVIDFGSSGVGDPASDLPIAWTTFSGTGRQAFREALALDSETWARGRGWALWKALITAAGQDANQREADRSWRVIDRVLAEHRELRRPAATATAVPTRQARP</sequence>
<feature type="domain" description="Aminoglycoside phosphotransferase" evidence="1">
    <location>
        <begin position="36"/>
        <end position="262"/>
    </location>
</feature>
<evidence type="ECO:0000313" key="2">
    <source>
        <dbReference type="EMBL" id="KAB0681511.1"/>
    </source>
</evidence>